<protein>
    <submittedName>
        <fullName evidence="2">F-box protein At2g26160-like</fullName>
    </submittedName>
</protein>
<reference evidence="2" key="2">
    <citation type="submission" date="2025-08" db="UniProtKB">
        <authorList>
            <consortium name="RefSeq"/>
        </authorList>
    </citation>
    <scope>IDENTIFICATION</scope>
    <source>
        <tissue evidence="2">Leaf</tissue>
    </source>
</reference>
<organism evidence="1 2">
    <name type="scientific">Nicotiana tabacum</name>
    <name type="common">Common tobacco</name>
    <dbReference type="NCBI Taxonomy" id="4097"/>
    <lineage>
        <taxon>Eukaryota</taxon>
        <taxon>Viridiplantae</taxon>
        <taxon>Streptophyta</taxon>
        <taxon>Embryophyta</taxon>
        <taxon>Tracheophyta</taxon>
        <taxon>Spermatophyta</taxon>
        <taxon>Magnoliopsida</taxon>
        <taxon>eudicotyledons</taxon>
        <taxon>Gunneridae</taxon>
        <taxon>Pentapetalae</taxon>
        <taxon>asterids</taxon>
        <taxon>lamiids</taxon>
        <taxon>Solanales</taxon>
        <taxon>Solanaceae</taxon>
        <taxon>Nicotianoideae</taxon>
        <taxon>Nicotianeae</taxon>
        <taxon>Nicotiana</taxon>
    </lineage>
</organism>
<dbReference type="Proteomes" id="UP000790787">
    <property type="component" value="Chromosome 23"/>
</dbReference>
<sequence length="457" mass="51068">MANWAELPIDLITDIAKRVKVIEDFIAFGTVCTSWRTAATKENFDVFSPQVSLLMLGAKDDDYREFYSLSKKKVSSIFLPEARGRECLPSEGWLCTVANNTGEMNLLHPLSRINIQLPSRKDLLSFHGLDYLERAREGKRWHCIDKAILSANPSLTSDYTLLVHYYGGGSCLAFWRPGDLNWTEIDVVTDGGVCNMIFCKGQFYSVSYRGEVWAYDIAGPNITQPSVQTRLLAELEDDMFKLPSVQFYLVELSGALLLVTRYAIESIDEDPNGTFKSFKFKISELDITKGKFKEEEIKTLGDLSIFLGRNGASCIDCSKFSGIKPNHIYFTDDWLEYVRNVEGGAGRDMGAYNLEDGKIESFYPGSGLLEAEADLQLMKEDLAKLLLGNDISGRDKGVSSSLDTSNVREMIVAPVSELDSVLSDDKGEIFINKITIESCYLVAPLSRHLHSKDGVMC</sequence>
<evidence type="ECO:0000313" key="1">
    <source>
        <dbReference type="Proteomes" id="UP000790787"/>
    </source>
</evidence>
<dbReference type="RefSeq" id="XP_075101998.1">
    <property type="nucleotide sequence ID" value="XM_075245897.1"/>
</dbReference>
<proteinExistence type="predicted"/>
<gene>
    <name evidence="2" type="primary">LOC142161773</name>
</gene>
<keyword evidence="1" id="KW-1185">Reference proteome</keyword>
<name>A0AC58TXP8_TOBAC</name>
<evidence type="ECO:0000313" key="2">
    <source>
        <dbReference type="RefSeq" id="XP_075101998.1"/>
    </source>
</evidence>
<accession>A0AC58TXP8</accession>
<reference evidence="1" key="1">
    <citation type="journal article" date="2014" name="Nat. Commun.">
        <title>The tobacco genome sequence and its comparison with those of tomato and potato.</title>
        <authorList>
            <person name="Sierro N."/>
            <person name="Battey J.N."/>
            <person name="Ouadi S."/>
            <person name="Bakaher N."/>
            <person name="Bovet L."/>
            <person name="Willig A."/>
            <person name="Goepfert S."/>
            <person name="Peitsch M.C."/>
            <person name="Ivanov N.V."/>
        </authorList>
    </citation>
    <scope>NUCLEOTIDE SEQUENCE [LARGE SCALE GENOMIC DNA]</scope>
</reference>